<evidence type="ECO:0000256" key="1">
    <source>
        <dbReference type="ARBA" id="ARBA00008434"/>
    </source>
</evidence>
<accession>A0A2P6QUM7</accession>
<evidence type="ECO:0000256" key="4">
    <source>
        <dbReference type="ARBA" id="ARBA00035250"/>
    </source>
</evidence>
<dbReference type="GO" id="GO:0005737">
    <property type="term" value="C:cytoplasm"/>
    <property type="evidence" value="ECO:0007669"/>
    <property type="project" value="UniProtKB-ARBA"/>
</dbReference>
<dbReference type="SMART" id="SM01387">
    <property type="entry name" value="Ribosomal_S15"/>
    <property type="match status" value="1"/>
</dbReference>
<dbReference type="SUPFAM" id="SSF47060">
    <property type="entry name" value="S15/NS1 RNA-binding domain"/>
    <property type="match status" value="1"/>
</dbReference>
<evidence type="ECO:0000256" key="3">
    <source>
        <dbReference type="ARBA" id="ARBA00023274"/>
    </source>
</evidence>
<keyword evidence="8" id="KW-1185">Reference proteome</keyword>
<keyword evidence="2 7" id="KW-0689">Ribosomal protein</keyword>
<dbReference type="Proteomes" id="UP000238479">
    <property type="component" value="Chromosome 4"/>
</dbReference>
<organism evidence="7 8">
    <name type="scientific">Rosa chinensis</name>
    <name type="common">China rose</name>
    <dbReference type="NCBI Taxonomy" id="74649"/>
    <lineage>
        <taxon>Eukaryota</taxon>
        <taxon>Viridiplantae</taxon>
        <taxon>Streptophyta</taxon>
        <taxon>Embryophyta</taxon>
        <taxon>Tracheophyta</taxon>
        <taxon>Spermatophyta</taxon>
        <taxon>Magnoliopsida</taxon>
        <taxon>eudicotyledons</taxon>
        <taxon>Gunneridae</taxon>
        <taxon>Pentapetalae</taxon>
        <taxon>rosids</taxon>
        <taxon>fabids</taxon>
        <taxon>Rosales</taxon>
        <taxon>Rosaceae</taxon>
        <taxon>Rosoideae</taxon>
        <taxon>Rosoideae incertae sedis</taxon>
        <taxon>Rosa</taxon>
    </lineage>
</organism>
<name>A0A2P6QUM7_ROSCH</name>
<dbReference type="Gene3D" id="1.10.287.10">
    <property type="entry name" value="S15/NS1, RNA-binding"/>
    <property type="match status" value="1"/>
</dbReference>
<sequence length="419" mass="48067">MMALRLRTNQHRTLTNPSSLIHLFSTSSSDPSDSTDPTEPNPQSDSSSLSNYFSDVKASLRQQQQHRSRPTSQNNSNNPSLSRPSKATSLEEISNKLAEFRLGSIGPNPTAPPPPNPISFEKLYNKDVSSRKMEFQTIRESLKLIKPNADERNERKGEGLPKLRFRKSLDMNPSQDAGVREGALPSLFYKEKERSGDKSSDALKTEFVKIYSYKELGEKLSELRPEEGKEFTLGELSERLVKLRMMEEKESESRVGGVFVDLRHTLEALKISQQEEKHRKTSRQRLRIIDIGQTPEYMMKPPKEGLVEKYFHPDNMSSAEKLKIELGKVRDEFKMSESDCGSARVQVAQLTTKIKHLSSVLHKKDKHSLKGLQAMVQRRKKLLKYLRRTDWDSYCLVLSKLGLRDTPDVKQEYKKHYKN</sequence>
<dbReference type="EMBL" id="PDCK01000042">
    <property type="protein sequence ID" value="PRQ37891.1"/>
    <property type="molecule type" value="Genomic_DNA"/>
</dbReference>
<keyword evidence="3" id="KW-0687">Ribonucleoprotein</keyword>
<dbReference type="GO" id="GO:1990904">
    <property type="term" value="C:ribonucleoprotein complex"/>
    <property type="evidence" value="ECO:0007669"/>
    <property type="project" value="UniProtKB-KW"/>
</dbReference>
<gene>
    <name evidence="7" type="ORF">RchiOBHm_Chr4g0407691</name>
</gene>
<evidence type="ECO:0000256" key="5">
    <source>
        <dbReference type="ARBA" id="ARBA00035484"/>
    </source>
</evidence>
<protein>
    <recommendedName>
        <fullName evidence="4">Small ribosomal subunit protein uS15c</fullName>
    </recommendedName>
    <alternativeName>
        <fullName evidence="5">30S ribosomal protein S15, chloroplastic</fullName>
    </alternativeName>
</protein>
<dbReference type="NCBIfam" id="TIGR00952">
    <property type="entry name" value="S15_bact"/>
    <property type="match status" value="1"/>
</dbReference>
<feature type="compositionally biased region" description="Low complexity" evidence="6">
    <location>
        <begin position="18"/>
        <end position="54"/>
    </location>
</feature>
<evidence type="ECO:0000256" key="6">
    <source>
        <dbReference type="SAM" id="MobiDB-lite"/>
    </source>
</evidence>
<dbReference type="CDD" id="cd00353">
    <property type="entry name" value="Ribosomal_S15p_S13e"/>
    <property type="match status" value="1"/>
</dbReference>
<dbReference type="InterPro" id="IPR009068">
    <property type="entry name" value="uS15_NS1_RNA-bd_sf"/>
</dbReference>
<dbReference type="AlphaFoldDB" id="A0A2P6QUM7"/>
<comment type="similarity">
    <text evidence="1">Belongs to the universal ribosomal protein uS15 family.</text>
</comment>
<feature type="compositionally biased region" description="Low complexity" evidence="6">
    <location>
        <begin position="70"/>
        <end position="85"/>
    </location>
</feature>
<dbReference type="OMA" id="MYREDEL"/>
<dbReference type="InterPro" id="IPR005290">
    <property type="entry name" value="Ribosomal_uS15_bac-type"/>
</dbReference>
<feature type="region of interest" description="Disordered" evidence="6">
    <location>
        <begin position="101"/>
        <end position="121"/>
    </location>
</feature>
<evidence type="ECO:0000313" key="7">
    <source>
        <dbReference type="EMBL" id="PRQ37891.1"/>
    </source>
</evidence>
<dbReference type="Gramene" id="PRQ37891">
    <property type="protein sequence ID" value="PRQ37891"/>
    <property type="gene ID" value="RchiOBHm_Chr4g0407691"/>
</dbReference>
<dbReference type="GO" id="GO:0003735">
    <property type="term" value="F:structural constituent of ribosome"/>
    <property type="evidence" value="ECO:0007669"/>
    <property type="project" value="InterPro"/>
</dbReference>
<reference evidence="7 8" key="1">
    <citation type="journal article" date="2018" name="Nat. Genet.">
        <title>The Rosa genome provides new insights in the design of modern roses.</title>
        <authorList>
            <person name="Bendahmane M."/>
        </authorList>
    </citation>
    <scope>NUCLEOTIDE SEQUENCE [LARGE SCALE GENOMIC DNA]</scope>
    <source>
        <strain evidence="8">cv. Old Blush</strain>
    </source>
</reference>
<comment type="caution">
    <text evidence="7">The sequence shown here is derived from an EMBL/GenBank/DDBJ whole genome shotgun (WGS) entry which is preliminary data.</text>
</comment>
<dbReference type="InterPro" id="IPR000589">
    <property type="entry name" value="Ribosomal_uS15"/>
</dbReference>
<proteinExistence type="inferred from homology"/>
<evidence type="ECO:0000313" key="8">
    <source>
        <dbReference type="Proteomes" id="UP000238479"/>
    </source>
</evidence>
<dbReference type="Pfam" id="PF00312">
    <property type="entry name" value="Ribosomal_S15"/>
    <property type="match status" value="1"/>
</dbReference>
<evidence type="ECO:0000256" key="2">
    <source>
        <dbReference type="ARBA" id="ARBA00022980"/>
    </source>
</evidence>
<dbReference type="PANTHER" id="PTHR47546:SF3">
    <property type="entry name" value="30S RIBOSOMAL PROTEIN S15, CHLOROPLASTIC"/>
    <property type="match status" value="1"/>
</dbReference>
<dbReference type="GO" id="GO:0006412">
    <property type="term" value="P:translation"/>
    <property type="evidence" value="ECO:0007669"/>
    <property type="project" value="InterPro"/>
</dbReference>
<dbReference type="STRING" id="74649.A0A2P6QUM7"/>
<dbReference type="HAMAP" id="MF_01343_B">
    <property type="entry name" value="Ribosomal_uS15_B"/>
    <property type="match status" value="1"/>
</dbReference>
<dbReference type="PANTHER" id="PTHR47546">
    <property type="entry name" value="S15/NS1, RNA-BINDING PROTEIN"/>
    <property type="match status" value="1"/>
</dbReference>
<dbReference type="GO" id="GO:0005840">
    <property type="term" value="C:ribosome"/>
    <property type="evidence" value="ECO:0007669"/>
    <property type="project" value="UniProtKB-KW"/>
</dbReference>
<feature type="region of interest" description="Disordered" evidence="6">
    <location>
        <begin position="1"/>
        <end position="88"/>
    </location>
</feature>
<dbReference type="OrthoDB" id="441444at2759"/>